<proteinExistence type="predicted"/>
<name>A0A388MDU5_CHABU</name>
<feature type="compositionally biased region" description="Acidic residues" evidence="1">
    <location>
        <begin position="61"/>
        <end position="76"/>
    </location>
</feature>
<gene>
    <name evidence="2" type="ORF">CBR_g56898</name>
</gene>
<evidence type="ECO:0000313" key="3">
    <source>
        <dbReference type="Proteomes" id="UP000265515"/>
    </source>
</evidence>
<dbReference type="Proteomes" id="UP000265515">
    <property type="component" value="Unassembled WGS sequence"/>
</dbReference>
<evidence type="ECO:0000256" key="1">
    <source>
        <dbReference type="SAM" id="MobiDB-lite"/>
    </source>
</evidence>
<organism evidence="2 3">
    <name type="scientific">Chara braunii</name>
    <name type="common">Braun's stonewort</name>
    <dbReference type="NCBI Taxonomy" id="69332"/>
    <lineage>
        <taxon>Eukaryota</taxon>
        <taxon>Viridiplantae</taxon>
        <taxon>Streptophyta</taxon>
        <taxon>Charophyceae</taxon>
        <taxon>Charales</taxon>
        <taxon>Characeae</taxon>
        <taxon>Chara</taxon>
    </lineage>
</organism>
<dbReference type="EMBL" id="BFEA01001125">
    <property type="protein sequence ID" value="GBG92736.1"/>
    <property type="molecule type" value="Genomic_DNA"/>
</dbReference>
<evidence type="ECO:0000313" key="2">
    <source>
        <dbReference type="EMBL" id="GBG92736.1"/>
    </source>
</evidence>
<protein>
    <submittedName>
        <fullName evidence="2">Uncharacterized protein</fullName>
    </submittedName>
</protein>
<feature type="region of interest" description="Disordered" evidence="1">
    <location>
        <begin position="1"/>
        <end position="93"/>
    </location>
</feature>
<dbReference type="AlphaFoldDB" id="A0A388MDU5"/>
<accession>A0A388MDU5</accession>
<keyword evidence="3" id="KW-1185">Reference proteome</keyword>
<feature type="compositionally biased region" description="Basic and acidic residues" evidence="1">
    <location>
        <begin position="77"/>
        <end position="93"/>
    </location>
</feature>
<comment type="caution">
    <text evidence="2">The sequence shown here is derived from an EMBL/GenBank/DDBJ whole genome shotgun (WGS) entry which is preliminary data.</text>
</comment>
<feature type="compositionally biased region" description="Basic and acidic residues" evidence="1">
    <location>
        <begin position="12"/>
        <end position="49"/>
    </location>
</feature>
<feature type="compositionally biased region" description="Acidic residues" evidence="1">
    <location>
        <begin position="1"/>
        <end position="11"/>
    </location>
</feature>
<reference evidence="2 3" key="1">
    <citation type="journal article" date="2018" name="Cell">
        <title>The Chara Genome: Secondary Complexity and Implications for Plant Terrestrialization.</title>
        <authorList>
            <person name="Nishiyama T."/>
            <person name="Sakayama H."/>
            <person name="Vries J.D."/>
            <person name="Buschmann H."/>
            <person name="Saint-Marcoux D."/>
            <person name="Ullrich K.K."/>
            <person name="Haas F.B."/>
            <person name="Vanderstraeten L."/>
            <person name="Becker D."/>
            <person name="Lang D."/>
            <person name="Vosolsobe S."/>
            <person name="Rombauts S."/>
            <person name="Wilhelmsson P.K.I."/>
            <person name="Janitza P."/>
            <person name="Kern R."/>
            <person name="Heyl A."/>
            <person name="Rumpler F."/>
            <person name="Villalobos L.I.A.C."/>
            <person name="Clay J.M."/>
            <person name="Skokan R."/>
            <person name="Toyoda A."/>
            <person name="Suzuki Y."/>
            <person name="Kagoshima H."/>
            <person name="Schijlen E."/>
            <person name="Tajeshwar N."/>
            <person name="Catarino B."/>
            <person name="Hetherington A.J."/>
            <person name="Saltykova A."/>
            <person name="Bonnot C."/>
            <person name="Breuninger H."/>
            <person name="Symeonidi A."/>
            <person name="Radhakrishnan G.V."/>
            <person name="Van Nieuwerburgh F."/>
            <person name="Deforce D."/>
            <person name="Chang C."/>
            <person name="Karol K.G."/>
            <person name="Hedrich R."/>
            <person name="Ulvskov P."/>
            <person name="Glockner G."/>
            <person name="Delwiche C.F."/>
            <person name="Petrasek J."/>
            <person name="Van de Peer Y."/>
            <person name="Friml J."/>
            <person name="Beilby M."/>
            <person name="Dolan L."/>
            <person name="Kohara Y."/>
            <person name="Sugano S."/>
            <person name="Fujiyama A."/>
            <person name="Delaux P.-M."/>
            <person name="Quint M."/>
            <person name="TheiBen G."/>
            <person name="Hagemann M."/>
            <person name="Harholt J."/>
            <person name="Dunand C."/>
            <person name="Zachgo S."/>
            <person name="Langdale J."/>
            <person name="Maumus F."/>
            <person name="Straeten D.V.D."/>
            <person name="Gould S.B."/>
            <person name="Rensing S.A."/>
        </authorList>
    </citation>
    <scope>NUCLEOTIDE SEQUENCE [LARGE SCALE GENOMIC DNA]</scope>
    <source>
        <strain evidence="2 3">S276</strain>
    </source>
</reference>
<feature type="region of interest" description="Disordered" evidence="1">
    <location>
        <begin position="106"/>
        <end position="157"/>
    </location>
</feature>
<dbReference type="Gramene" id="GBG92736">
    <property type="protein sequence ID" value="GBG92736"/>
    <property type="gene ID" value="CBR_g56898"/>
</dbReference>
<sequence length="178" mass="20326">MIDDDIEEVPDEKEMTPVDTARRQKEDLHDYRTPDLPRGDRDPRREGSTARRRATRSTAMIDDDFEEVEDKEDSEETGDHAIAVRRDDEKMQRAPRVDVVAVRRVRRPSVLEKPQADDLCGEGGANASKAWSRRTGPDVDSSPAVIVDSDTYDNNSPDLLRAHSLQLLPRPKFPRHER</sequence>